<organism evidence="2 3">
    <name type="scientific">Eufriesea mexicana</name>
    <dbReference type="NCBI Taxonomy" id="516756"/>
    <lineage>
        <taxon>Eukaryota</taxon>
        <taxon>Metazoa</taxon>
        <taxon>Ecdysozoa</taxon>
        <taxon>Arthropoda</taxon>
        <taxon>Hexapoda</taxon>
        <taxon>Insecta</taxon>
        <taxon>Pterygota</taxon>
        <taxon>Neoptera</taxon>
        <taxon>Endopterygota</taxon>
        <taxon>Hymenoptera</taxon>
        <taxon>Apocrita</taxon>
        <taxon>Aculeata</taxon>
        <taxon>Apoidea</taxon>
        <taxon>Anthophila</taxon>
        <taxon>Apidae</taxon>
        <taxon>Eufriesea</taxon>
    </lineage>
</organism>
<proteinExistence type="predicted"/>
<reference evidence="2 3" key="1">
    <citation type="submission" date="2015-07" db="EMBL/GenBank/DDBJ databases">
        <title>The genome of Eufriesea mexicana.</title>
        <authorList>
            <person name="Pan H."/>
            <person name="Kapheim K."/>
        </authorList>
    </citation>
    <scope>NUCLEOTIDE SEQUENCE [LARGE SCALE GENOMIC DNA]</scope>
    <source>
        <strain evidence="2">0111107269</strain>
        <tissue evidence="2">Whole body</tissue>
    </source>
</reference>
<evidence type="ECO:0000313" key="2">
    <source>
        <dbReference type="EMBL" id="OAD52412.1"/>
    </source>
</evidence>
<name>A0A310SG92_9HYME</name>
<evidence type="ECO:0000313" key="3">
    <source>
        <dbReference type="Proteomes" id="UP000250275"/>
    </source>
</evidence>
<protein>
    <submittedName>
        <fullName evidence="2">Uncharacterized protein</fullName>
    </submittedName>
</protein>
<keyword evidence="1" id="KW-0812">Transmembrane</keyword>
<keyword evidence="3" id="KW-1185">Reference proteome</keyword>
<gene>
    <name evidence="2" type="ORF">WN48_01715</name>
</gene>
<dbReference type="OrthoDB" id="10641400at2759"/>
<sequence>MCDTRRTITALTTKSQTNNRSNYEIIEVKEQEKDEKKTGNRRRLRRKSLVLHSASLIVLHILDAVLLIILLPFIIWQWISANDRLKVVLKAVVEAFLALTSSQKYPLKQVNHLSTGERLLNDVQAHDLKGSEITKKKAIMNTVKAISRAKYGALKEERRKKSNDILSTAVDIKLAKLEAIRAIKLTILNMISMQIDALIDEIHNNDVIDLFESPFFDFVAEMLVPLLSGKNSEKGGTNDGNIVFPDSQSSDGVWLHKNLKTSMIHEDLPGKSTLASMEPLFEEPLPTSSWESEMKSIITICFILAVANANPFWRNGKEWPKHHHPPGHWFPPEDTPMPKCLPFQPPEHFSLKLEPLLETLFSFKANQKNSPMQSCAAVWVCRKPETNDIIITEIDGTQTVVSKQSPNESNGQMSSTETNTMSYTTPEVETEVNNTAGVGLLDIRSSAQ</sequence>
<feature type="transmembrane region" description="Helical" evidence="1">
    <location>
        <begin position="49"/>
        <end position="79"/>
    </location>
</feature>
<accession>A0A310SG92</accession>
<dbReference type="EMBL" id="KQ773232">
    <property type="protein sequence ID" value="OAD52412.1"/>
    <property type="molecule type" value="Genomic_DNA"/>
</dbReference>
<dbReference type="AlphaFoldDB" id="A0A310SG92"/>
<evidence type="ECO:0000256" key="1">
    <source>
        <dbReference type="SAM" id="Phobius"/>
    </source>
</evidence>
<keyword evidence="1" id="KW-1133">Transmembrane helix</keyword>
<dbReference type="Proteomes" id="UP000250275">
    <property type="component" value="Unassembled WGS sequence"/>
</dbReference>
<keyword evidence="1" id="KW-0472">Membrane</keyword>